<dbReference type="AlphaFoldDB" id="A0A4R1RB84"/>
<name>A0A4R1RB84_9FLAO</name>
<evidence type="ECO:0000313" key="2">
    <source>
        <dbReference type="Proteomes" id="UP000295455"/>
    </source>
</evidence>
<dbReference type="EMBL" id="SLUP01000011">
    <property type="protein sequence ID" value="TCL62880.1"/>
    <property type="molecule type" value="Genomic_DNA"/>
</dbReference>
<keyword evidence="2" id="KW-1185">Reference proteome</keyword>
<evidence type="ECO:0000313" key="1">
    <source>
        <dbReference type="EMBL" id="TCL62880.1"/>
    </source>
</evidence>
<sequence length="74" mass="8609">MTFLKTFKTHFCLRKTFLKKVGTFPINARNTIDGKRADLSTLQITFADGSCSNRRRIKLNFYVLKKSMLFLKTS</sequence>
<reference evidence="1 2" key="1">
    <citation type="submission" date="2019-03" db="EMBL/GenBank/DDBJ databases">
        <title>Genomic Encyclopedia of Type Strains, Phase IV (KMG-IV): sequencing the most valuable type-strain genomes for metagenomic binning, comparative biology and taxonomic classification.</title>
        <authorList>
            <person name="Goeker M."/>
        </authorList>
    </citation>
    <scope>NUCLEOTIDE SEQUENCE [LARGE SCALE GENOMIC DNA]</scope>
    <source>
        <strain evidence="1 2">DSM 18792</strain>
    </source>
</reference>
<protein>
    <submittedName>
        <fullName evidence="1">Uncharacterized protein</fullName>
    </submittedName>
</protein>
<comment type="caution">
    <text evidence="1">The sequence shown here is derived from an EMBL/GenBank/DDBJ whole genome shotgun (WGS) entry which is preliminary data.</text>
</comment>
<dbReference type="Proteomes" id="UP000295455">
    <property type="component" value="Unassembled WGS sequence"/>
</dbReference>
<organism evidence="1 2">
    <name type="scientific">Mariniflexile fucanivorans</name>
    <dbReference type="NCBI Taxonomy" id="264023"/>
    <lineage>
        <taxon>Bacteria</taxon>
        <taxon>Pseudomonadati</taxon>
        <taxon>Bacteroidota</taxon>
        <taxon>Flavobacteriia</taxon>
        <taxon>Flavobacteriales</taxon>
        <taxon>Flavobacteriaceae</taxon>
        <taxon>Mariniflexile</taxon>
    </lineage>
</organism>
<gene>
    <name evidence="1" type="ORF">EV196_11176</name>
</gene>
<accession>A0A4R1RB84</accession>
<proteinExistence type="predicted"/>